<dbReference type="Proteomes" id="UP000008062">
    <property type="component" value="Chromosome 3"/>
</dbReference>
<dbReference type="EMBL" id="CM001198">
    <property type="protein sequence ID" value="EGP88889.1"/>
    <property type="molecule type" value="Genomic_DNA"/>
</dbReference>
<dbReference type="RefSeq" id="XP_003853913.1">
    <property type="nucleotide sequence ID" value="XM_003853865.1"/>
</dbReference>
<dbReference type="InParanoid" id="F9X6W6"/>
<dbReference type="KEGG" id="ztr:MYCGRDRAFT_103794"/>
<accession>F9X6W6</accession>
<evidence type="ECO:0000313" key="2">
    <source>
        <dbReference type="Proteomes" id="UP000008062"/>
    </source>
</evidence>
<evidence type="ECO:0000313" key="1">
    <source>
        <dbReference type="EMBL" id="EGP88889.1"/>
    </source>
</evidence>
<name>F9X6W6_ZYMTI</name>
<dbReference type="GeneID" id="13404252"/>
<reference evidence="1 2" key="1">
    <citation type="journal article" date="2011" name="PLoS Genet.">
        <title>Finished genome of the fungal wheat pathogen Mycosphaerella graminicola reveals dispensome structure, chromosome plasticity, and stealth pathogenesis.</title>
        <authorList>
            <person name="Goodwin S.B."/>
            <person name="Ben M'barek S."/>
            <person name="Dhillon B."/>
            <person name="Wittenberg A.H.J."/>
            <person name="Crane C.F."/>
            <person name="Hane J.K."/>
            <person name="Foster A.J."/>
            <person name="Van der Lee T.A.J."/>
            <person name="Grimwood J."/>
            <person name="Aerts A."/>
            <person name="Antoniw J."/>
            <person name="Bailey A."/>
            <person name="Bluhm B."/>
            <person name="Bowler J."/>
            <person name="Bristow J."/>
            <person name="van der Burgt A."/>
            <person name="Canto-Canche B."/>
            <person name="Churchill A.C.L."/>
            <person name="Conde-Ferraez L."/>
            <person name="Cools H.J."/>
            <person name="Coutinho P.M."/>
            <person name="Csukai M."/>
            <person name="Dehal P."/>
            <person name="De Wit P."/>
            <person name="Donzelli B."/>
            <person name="van de Geest H.C."/>
            <person name="van Ham R.C.H.J."/>
            <person name="Hammond-Kosack K.E."/>
            <person name="Henrissat B."/>
            <person name="Kilian A."/>
            <person name="Kobayashi A.K."/>
            <person name="Koopmann E."/>
            <person name="Kourmpetis Y."/>
            <person name="Kuzniar A."/>
            <person name="Lindquist E."/>
            <person name="Lombard V."/>
            <person name="Maliepaard C."/>
            <person name="Martins N."/>
            <person name="Mehrabi R."/>
            <person name="Nap J.P.H."/>
            <person name="Ponomarenko A."/>
            <person name="Rudd J.J."/>
            <person name="Salamov A."/>
            <person name="Schmutz J."/>
            <person name="Schouten H.J."/>
            <person name="Shapiro H."/>
            <person name="Stergiopoulos I."/>
            <person name="Torriani S.F.F."/>
            <person name="Tu H."/>
            <person name="de Vries R.P."/>
            <person name="Waalwijk C."/>
            <person name="Ware S.B."/>
            <person name="Wiebenga A."/>
            <person name="Zwiers L.-H."/>
            <person name="Oliver R.P."/>
            <person name="Grigoriev I.V."/>
            <person name="Kema G.H.J."/>
        </authorList>
    </citation>
    <scope>NUCLEOTIDE SEQUENCE [LARGE SCALE GENOMIC DNA]</scope>
    <source>
        <strain evidence="2">CBS 115943 / IPO323</strain>
    </source>
</reference>
<keyword evidence="2" id="KW-1185">Reference proteome</keyword>
<sequence>MLLASGYDSPHPRWHRARACADDLLVCSSSQCAHQQVVPVVPAPKCLPDVVDLMTGCELRCKCSQQAHRPPAVWVHGPEM</sequence>
<dbReference type="AlphaFoldDB" id="F9X6W6"/>
<protein>
    <submittedName>
        <fullName evidence="1">Uncharacterized protein</fullName>
    </submittedName>
</protein>
<organism evidence="1 2">
    <name type="scientific">Zymoseptoria tritici (strain CBS 115943 / IPO323)</name>
    <name type="common">Speckled leaf blotch fungus</name>
    <name type="synonym">Septoria tritici</name>
    <dbReference type="NCBI Taxonomy" id="336722"/>
    <lineage>
        <taxon>Eukaryota</taxon>
        <taxon>Fungi</taxon>
        <taxon>Dikarya</taxon>
        <taxon>Ascomycota</taxon>
        <taxon>Pezizomycotina</taxon>
        <taxon>Dothideomycetes</taxon>
        <taxon>Dothideomycetidae</taxon>
        <taxon>Mycosphaerellales</taxon>
        <taxon>Mycosphaerellaceae</taxon>
        <taxon>Zymoseptoria</taxon>
    </lineage>
</organism>
<dbReference type="HOGENOM" id="CLU_2591617_0_0_1"/>
<gene>
    <name evidence="1" type="ORF">MYCGRDRAFT_103794</name>
</gene>
<proteinExistence type="predicted"/>